<dbReference type="InterPro" id="IPR008963">
    <property type="entry name" value="Purple_acid_Pase-like_N"/>
</dbReference>
<name>A0A1I6V4P8_9SPHI</name>
<evidence type="ECO:0000259" key="3">
    <source>
        <dbReference type="Pfam" id="PF16656"/>
    </source>
</evidence>
<keyword evidence="1" id="KW-0732">Signal</keyword>
<dbReference type="Gene3D" id="3.60.21.10">
    <property type="match status" value="1"/>
</dbReference>
<dbReference type="EMBL" id="FOZZ01000011">
    <property type="protein sequence ID" value="SFT08698.1"/>
    <property type="molecule type" value="Genomic_DNA"/>
</dbReference>
<keyword evidence="5" id="KW-1185">Reference proteome</keyword>
<proteinExistence type="predicted"/>
<dbReference type="RefSeq" id="WP_093366920.1">
    <property type="nucleotide sequence ID" value="NZ_FOZZ01000011.1"/>
</dbReference>
<dbReference type="InterPro" id="IPR029052">
    <property type="entry name" value="Metallo-depent_PP-like"/>
</dbReference>
<evidence type="ECO:0000259" key="2">
    <source>
        <dbReference type="Pfam" id="PF00149"/>
    </source>
</evidence>
<dbReference type="Pfam" id="PF16656">
    <property type="entry name" value="Pur_ac_phosph_N"/>
    <property type="match status" value="1"/>
</dbReference>
<dbReference type="AlphaFoldDB" id="A0A1I6V4P8"/>
<dbReference type="Pfam" id="PF00149">
    <property type="entry name" value="Metallophos"/>
    <property type="match status" value="1"/>
</dbReference>
<accession>A0A1I6V4P8</accession>
<dbReference type="SUPFAM" id="SSF49363">
    <property type="entry name" value="Purple acid phosphatase, N-terminal domain"/>
    <property type="match status" value="1"/>
</dbReference>
<evidence type="ECO:0000256" key="1">
    <source>
        <dbReference type="ARBA" id="ARBA00022729"/>
    </source>
</evidence>
<reference evidence="4 5" key="1">
    <citation type="submission" date="2016-10" db="EMBL/GenBank/DDBJ databases">
        <authorList>
            <person name="de Groot N.N."/>
        </authorList>
    </citation>
    <scope>NUCLEOTIDE SEQUENCE [LARGE SCALE GENOMIC DNA]</scope>
    <source>
        <strain evidence="4 5">DSM 22789</strain>
    </source>
</reference>
<dbReference type="SUPFAM" id="SSF56300">
    <property type="entry name" value="Metallo-dependent phosphatases"/>
    <property type="match status" value="1"/>
</dbReference>
<dbReference type="OrthoDB" id="9801383at2"/>
<dbReference type="PANTHER" id="PTHR22953">
    <property type="entry name" value="ACID PHOSPHATASE RELATED"/>
    <property type="match status" value="1"/>
</dbReference>
<organism evidence="4 5">
    <name type="scientific">Sphingobacterium wenxiniae</name>
    <dbReference type="NCBI Taxonomy" id="683125"/>
    <lineage>
        <taxon>Bacteria</taxon>
        <taxon>Pseudomonadati</taxon>
        <taxon>Bacteroidota</taxon>
        <taxon>Sphingobacteriia</taxon>
        <taxon>Sphingobacteriales</taxon>
        <taxon>Sphingobacteriaceae</taxon>
        <taxon>Sphingobacterium</taxon>
    </lineage>
</organism>
<feature type="domain" description="Purple acid phosphatase N-terminal" evidence="3">
    <location>
        <begin position="233"/>
        <end position="328"/>
    </location>
</feature>
<gene>
    <name evidence="4" type="ORF">SAMN05660206_11171</name>
</gene>
<feature type="domain" description="Calcineurin-like phosphoesterase" evidence="2">
    <location>
        <begin position="338"/>
        <end position="516"/>
    </location>
</feature>
<dbReference type="InterPro" id="IPR015914">
    <property type="entry name" value="PAPs_N"/>
</dbReference>
<dbReference type="GO" id="GO:0046872">
    <property type="term" value="F:metal ion binding"/>
    <property type="evidence" value="ECO:0007669"/>
    <property type="project" value="InterPro"/>
</dbReference>
<dbReference type="GO" id="GO:0003993">
    <property type="term" value="F:acid phosphatase activity"/>
    <property type="evidence" value="ECO:0007669"/>
    <property type="project" value="InterPro"/>
</dbReference>
<sequence length="590" mass="68437">MKNKALYQYFFIPLLTWWCLFVLMSCSSQPKESRIPAVMEQTIRQIYQRQEVDLFKDISQEEILPYFNADGLRVLANDYWGFEVNSDVEVFVCRDVQQKEVPFWLVQDDFHKTTDTVRNENVNYEVWRKVFQKGKVQLGINGFDRHRYVYFVVVKALDNKKSLQITPIWPKEQDVNPVKIGSVIYHDWEELTLTALPDYFEGGYILPTIRGRSREAHLIGAFRHTDYPATSQPDQLIRTWTGDPKTSLDISWRTGIEVASCSVAYWQQGLQDTMTVQANEMVIHDVLLANDPDIKRFQVSLTSLKAGTTYGFRILSGVTESPAYTFTTDSGDDNFEFGWFGDIHNDGRWGHLFPRWKQMFPNAKFYLQVGDLVNTGLYRDHWDQLLHAGRLLFDHSPFMAVPGNHDSQEGLFPAMYLNYLKYPHNGPHKETKGLSYHFVYGNTLFLMLDAVTISVEDQKQWVEYVLKASVERFKIAVFHFPPHTSESTYTDIIQVWEPLFRKYKVDLVLNGHFHYYHRTAPKSTSSDSPVYVMSVGTKKKGENVKAKTGEVAVHQGYLYQHVKINGETLYFTSVDSLGTKIDEFELIKID</sequence>
<dbReference type="InterPro" id="IPR039331">
    <property type="entry name" value="PAPs-like"/>
</dbReference>
<evidence type="ECO:0000313" key="4">
    <source>
        <dbReference type="EMBL" id="SFT08698.1"/>
    </source>
</evidence>
<dbReference type="Proteomes" id="UP000198785">
    <property type="component" value="Unassembled WGS sequence"/>
</dbReference>
<protein>
    <submittedName>
        <fullName evidence="4">3',5'-cyclic AMP phosphodiesterase CpdA</fullName>
    </submittedName>
</protein>
<dbReference type="Gene3D" id="2.60.40.380">
    <property type="entry name" value="Purple acid phosphatase-like, N-terminal"/>
    <property type="match status" value="1"/>
</dbReference>
<evidence type="ECO:0000313" key="5">
    <source>
        <dbReference type="Proteomes" id="UP000198785"/>
    </source>
</evidence>
<dbReference type="STRING" id="683125.SAMN05660206_11171"/>
<dbReference type="PANTHER" id="PTHR22953:SF153">
    <property type="entry name" value="PURPLE ACID PHOSPHATASE"/>
    <property type="match status" value="1"/>
</dbReference>
<dbReference type="InterPro" id="IPR004843">
    <property type="entry name" value="Calcineurin-like_PHP"/>
</dbReference>
<dbReference type="PROSITE" id="PS51257">
    <property type="entry name" value="PROKAR_LIPOPROTEIN"/>
    <property type="match status" value="1"/>
</dbReference>